<dbReference type="STRING" id="65393.PCC7424_0184"/>
<dbReference type="Proteomes" id="UP000002384">
    <property type="component" value="Chromosome"/>
</dbReference>
<keyword evidence="6 16" id="KW-0548">Nucleotidyltransferase</keyword>
<evidence type="ECO:0000259" key="14">
    <source>
        <dbReference type="Pfam" id="PF12627"/>
    </source>
</evidence>
<sequence length="408" mass="46541">MNNELFTYHLPFDLTLLPDNAYLVGGAVRDALLKRHRDYLDLDFVLPQLAIETARKIAKVYHAGFVILDQQRQIARVVFKESTVDFALQEGETLETDLHRRDYTVNAIAYNPHRGKLIDPLGGLNDLKQGILRMVSQKNLEDDPLRLLRAYRQAAQLNFTIDPITRSTLSKLAPLLSQVAAERVQTELGYLLTHSQGTYWIIEAWKDGLFKDWFKTLTPDKIDLLSRIDSSVQTLQKKLNEQFKVTEETLGIAKLTCLVSHVPEQAELELIDLKYSRAEIRAVTTTLKAIFQLQEHSDQMTLREQYFFFLQVGNIFPILAIFAIALGINQELILALSQRYLDPHDPVAHPQPLITGHDLKESLNLKPSPLIGKLLTELQIAQIEEKIVTVDEAIDFAKYLINSEQMNC</sequence>
<evidence type="ECO:0000256" key="2">
    <source>
        <dbReference type="ARBA" id="ARBA00007265"/>
    </source>
</evidence>
<dbReference type="SUPFAM" id="SSF81891">
    <property type="entry name" value="Poly A polymerase C-terminal region-like"/>
    <property type="match status" value="1"/>
</dbReference>
<keyword evidence="3" id="KW-0820">tRNA-binding</keyword>
<evidence type="ECO:0000259" key="15">
    <source>
        <dbReference type="Pfam" id="PF13735"/>
    </source>
</evidence>
<evidence type="ECO:0000259" key="13">
    <source>
        <dbReference type="Pfam" id="PF01743"/>
    </source>
</evidence>
<dbReference type="GO" id="GO:0000166">
    <property type="term" value="F:nucleotide binding"/>
    <property type="evidence" value="ECO:0007669"/>
    <property type="project" value="UniProtKB-KW"/>
</dbReference>
<dbReference type="GO" id="GO:0000049">
    <property type="term" value="F:tRNA binding"/>
    <property type="evidence" value="ECO:0007669"/>
    <property type="project" value="UniProtKB-KW"/>
</dbReference>
<evidence type="ECO:0000256" key="1">
    <source>
        <dbReference type="ARBA" id="ARBA00001946"/>
    </source>
</evidence>
<feature type="domain" description="CCA-adding enzyme C-terminal" evidence="15">
    <location>
        <begin position="243"/>
        <end position="395"/>
    </location>
</feature>
<accession>B7K9H1</accession>
<comment type="cofactor">
    <cofactor evidence="1">
        <name>Mg(2+)</name>
        <dbReference type="ChEBI" id="CHEBI:18420"/>
    </cofactor>
</comment>
<evidence type="ECO:0000256" key="12">
    <source>
        <dbReference type="SAM" id="Phobius"/>
    </source>
</evidence>
<dbReference type="EMBL" id="CP001291">
    <property type="protein sequence ID" value="ACK68654.1"/>
    <property type="molecule type" value="Genomic_DNA"/>
</dbReference>
<evidence type="ECO:0000256" key="4">
    <source>
        <dbReference type="ARBA" id="ARBA00022679"/>
    </source>
</evidence>
<dbReference type="GO" id="GO:0008033">
    <property type="term" value="P:tRNA processing"/>
    <property type="evidence" value="ECO:0007669"/>
    <property type="project" value="UniProtKB-KW"/>
</dbReference>
<evidence type="ECO:0000256" key="5">
    <source>
        <dbReference type="ARBA" id="ARBA00022694"/>
    </source>
</evidence>
<keyword evidence="5" id="KW-0819">tRNA processing</keyword>
<evidence type="ECO:0000256" key="9">
    <source>
        <dbReference type="ARBA" id="ARBA00022842"/>
    </source>
</evidence>
<feature type="transmembrane region" description="Helical" evidence="12">
    <location>
        <begin position="306"/>
        <end position="328"/>
    </location>
</feature>
<dbReference type="Pfam" id="PF13735">
    <property type="entry name" value="tRNA_NucTran2_2"/>
    <property type="match status" value="1"/>
</dbReference>
<dbReference type="RefSeq" id="WP_012597604.1">
    <property type="nucleotide sequence ID" value="NC_011729.1"/>
</dbReference>
<dbReference type="GO" id="GO:0046872">
    <property type="term" value="F:metal ion binding"/>
    <property type="evidence" value="ECO:0007669"/>
    <property type="project" value="UniProtKB-KW"/>
</dbReference>
<keyword evidence="17" id="KW-1185">Reference proteome</keyword>
<dbReference type="Pfam" id="PF12627">
    <property type="entry name" value="PolyA_pol_RNAbd"/>
    <property type="match status" value="1"/>
</dbReference>
<dbReference type="HOGENOM" id="CLU_015961_6_0_3"/>
<keyword evidence="7" id="KW-0479">Metal-binding</keyword>
<keyword evidence="4 11" id="KW-0808">Transferase</keyword>
<dbReference type="GO" id="GO:0016779">
    <property type="term" value="F:nucleotidyltransferase activity"/>
    <property type="evidence" value="ECO:0007669"/>
    <property type="project" value="UniProtKB-KW"/>
</dbReference>
<dbReference type="KEGG" id="cyc:PCC7424_0184"/>
<feature type="domain" description="Poly A polymerase head" evidence="13">
    <location>
        <begin position="21"/>
        <end position="133"/>
    </location>
</feature>
<evidence type="ECO:0000256" key="7">
    <source>
        <dbReference type="ARBA" id="ARBA00022723"/>
    </source>
</evidence>
<dbReference type="InterPro" id="IPR032810">
    <property type="entry name" value="CCA-adding_enz_C"/>
</dbReference>
<evidence type="ECO:0000256" key="10">
    <source>
        <dbReference type="ARBA" id="ARBA00022884"/>
    </source>
</evidence>
<dbReference type="Gene3D" id="3.30.460.10">
    <property type="entry name" value="Beta Polymerase, domain 2"/>
    <property type="match status" value="1"/>
</dbReference>
<keyword evidence="12" id="KW-0812">Transmembrane</keyword>
<dbReference type="InterPro" id="IPR050124">
    <property type="entry name" value="tRNA_CCA-adding_enzyme"/>
</dbReference>
<comment type="similarity">
    <text evidence="2 11">Belongs to the tRNA nucleotidyltransferase/poly(A) polymerase family.</text>
</comment>
<feature type="domain" description="tRNA nucleotidyltransferase/poly(A) polymerase RNA and SrmB- binding" evidence="14">
    <location>
        <begin position="158"/>
        <end position="218"/>
    </location>
</feature>
<evidence type="ECO:0000256" key="8">
    <source>
        <dbReference type="ARBA" id="ARBA00022741"/>
    </source>
</evidence>
<keyword evidence="10 11" id="KW-0694">RNA-binding</keyword>
<evidence type="ECO:0000256" key="6">
    <source>
        <dbReference type="ARBA" id="ARBA00022695"/>
    </source>
</evidence>
<keyword evidence="12" id="KW-0472">Membrane</keyword>
<reference evidence="17" key="1">
    <citation type="journal article" date="2011" name="MBio">
        <title>Novel metabolic attributes of the genus Cyanothece, comprising a group of unicellular nitrogen-fixing Cyanobacteria.</title>
        <authorList>
            <person name="Bandyopadhyay A."/>
            <person name="Elvitigala T."/>
            <person name="Welsh E."/>
            <person name="Stockel J."/>
            <person name="Liberton M."/>
            <person name="Min H."/>
            <person name="Sherman L.A."/>
            <person name="Pakrasi H.B."/>
        </authorList>
    </citation>
    <scope>NUCLEOTIDE SEQUENCE [LARGE SCALE GENOMIC DNA]</scope>
    <source>
        <strain evidence="17">PCC 7424</strain>
    </source>
</reference>
<dbReference type="CDD" id="cd05398">
    <property type="entry name" value="NT_ClassII-CCAase"/>
    <property type="match status" value="1"/>
</dbReference>
<dbReference type="eggNOG" id="COG0617">
    <property type="taxonomic scope" value="Bacteria"/>
</dbReference>
<organism evidence="16 17">
    <name type="scientific">Gloeothece citriformis (strain PCC 7424)</name>
    <name type="common">Cyanothece sp. (strain PCC 7424)</name>
    <dbReference type="NCBI Taxonomy" id="65393"/>
    <lineage>
        <taxon>Bacteria</taxon>
        <taxon>Bacillati</taxon>
        <taxon>Cyanobacteriota</taxon>
        <taxon>Cyanophyceae</taxon>
        <taxon>Oscillatoriophycideae</taxon>
        <taxon>Chroococcales</taxon>
        <taxon>Aphanothecaceae</taxon>
        <taxon>Gloeothece</taxon>
        <taxon>Gloeothece citriformis</taxon>
    </lineage>
</organism>
<keyword evidence="9" id="KW-0460">Magnesium</keyword>
<dbReference type="PANTHER" id="PTHR47545:SF2">
    <property type="entry name" value="CC-ADDING TRNA NUCLEOTIDYLTRANSFERASE"/>
    <property type="match status" value="1"/>
</dbReference>
<dbReference type="AlphaFoldDB" id="B7K9H1"/>
<proteinExistence type="inferred from homology"/>
<keyword evidence="12" id="KW-1133">Transmembrane helix</keyword>
<dbReference type="OrthoDB" id="9805698at2"/>
<dbReference type="PANTHER" id="PTHR47545">
    <property type="entry name" value="MULTIFUNCTIONAL CCA PROTEIN"/>
    <property type="match status" value="1"/>
</dbReference>
<evidence type="ECO:0000256" key="11">
    <source>
        <dbReference type="RuleBase" id="RU003953"/>
    </source>
</evidence>
<name>B7K9H1_GLOC7</name>
<evidence type="ECO:0000313" key="17">
    <source>
        <dbReference type="Proteomes" id="UP000002384"/>
    </source>
</evidence>
<dbReference type="InterPro" id="IPR043519">
    <property type="entry name" value="NT_sf"/>
</dbReference>
<gene>
    <name evidence="16" type="ordered locus">PCC7424_0184</name>
</gene>
<dbReference type="InterPro" id="IPR032828">
    <property type="entry name" value="PolyA_RNA-bd"/>
</dbReference>
<evidence type="ECO:0000313" key="16">
    <source>
        <dbReference type="EMBL" id="ACK68654.1"/>
    </source>
</evidence>
<dbReference type="Pfam" id="PF01743">
    <property type="entry name" value="PolyA_pol"/>
    <property type="match status" value="1"/>
</dbReference>
<dbReference type="InterPro" id="IPR002646">
    <property type="entry name" value="PolA_pol_head_dom"/>
</dbReference>
<protein>
    <submittedName>
        <fullName evidence="16">Polynucleotide adenylyltransferase region</fullName>
    </submittedName>
</protein>
<keyword evidence="8" id="KW-0547">Nucleotide-binding</keyword>
<dbReference type="SUPFAM" id="SSF81301">
    <property type="entry name" value="Nucleotidyltransferase"/>
    <property type="match status" value="1"/>
</dbReference>
<evidence type="ECO:0000256" key="3">
    <source>
        <dbReference type="ARBA" id="ARBA00022555"/>
    </source>
</evidence>
<dbReference type="Gene3D" id="1.10.3090.10">
    <property type="entry name" value="cca-adding enzyme, domain 2"/>
    <property type="match status" value="1"/>
</dbReference>